<keyword evidence="3" id="KW-1185">Reference proteome</keyword>
<gene>
    <name evidence="2" type="ORF">PGQ11_002782</name>
</gene>
<organism evidence="2 3">
    <name type="scientific">Apiospora arundinis</name>
    <dbReference type="NCBI Taxonomy" id="335852"/>
    <lineage>
        <taxon>Eukaryota</taxon>
        <taxon>Fungi</taxon>
        <taxon>Dikarya</taxon>
        <taxon>Ascomycota</taxon>
        <taxon>Pezizomycotina</taxon>
        <taxon>Sordariomycetes</taxon>
        <taxon>Xylariomycetidae</taxon>
        <taxon>Amphisphaeriales</taxon>
        <taxon>Apiosporaceae</taxon>
        <taxon>Apiospora</taxon>
    </lineage>
</organism>
<name>A0ABR2J303_9PEZI</name>
<protein>
    <submittedName>
        <fullName evidence="2">Uncharacterized protein</fullName>
    </submittedName>
</protein>
<proteinExistence type="predicted"/>
<evidence type="ECO:0000256" key="1">
    <source>
        <dbReference type="SAM" id="MobiDB-lite"/>
    </source>
</evidence>
<dbReference type="EMBL" id="JAPCWZ010000003">
    <property type="protein sequence ID" value="KAK8872268.1"/>
    <property type="molecule type" value="Genomic_DNA"/>
</dbReference>
<feature type="region of interest" description="Disordered" evidence="1">
    <location>
        <begin position="36"/>
        <end position="63"/>
    </location>
</feature>
<evidence type="ECO:0000313" key="3">
    <source>
        <dbReference type="Proteomes" id="UP001390339"/>
    </source>
</evidence>
<accession>A0ABR2J303</accession>
<sequence>MESRSPNIDIDSCGEDPVLIENLTLRQSCGAKPHIVRNGLAPTPSAGEEASNAGPVKHHPARKTIPRAIRPEEQLLYSVRVYIGWQHRLYDKVLLEVTSNRNSFEVAVLQWFGEHPPKGLATEDLEQFMSTLQVKVTHHWTQGEYWELSSYDRGFGLLLSRGEFLPKFVAEVYVAGV</sequence>
<dbReference type="Proteomes" id="UP001390339">
    <property type="component" value="Unassembled WGS sequence"/>
</dbReference>
<comment type="caution">
    <text evidence="2">The sequence shown here is derived from an EMBL/GenBank/DDBJ whole genome shotgun (WGS) entry which is preliminary data.</text>
</comment>
<reference evidence="2 3" key="1">
    <citation type="journal article" date="2024" name="IMA Fungus">
        <title>Apiospora arundinis, a panoply of carbohydrate-active enzymes and secondary metabolites.</title>
        <authorList>
            <person name="Sorensen T."/>
            <person name="Petersen C."/>
            <person name="Muurmann A.T."/>
            <person name="Christiansen J.V."/>
            <person name="Brundto M.L."/>
            <person name="Overgaard C.K."/>
            <person name="Boysen A.T."/>
            <person name="Wollenberg R.D."/>
            <person name="Larsen T.O."/>
            <person name="Sorensen J.L."/>
            <person name="Nielsen K.L."/>
            <person name="Sondergaard T.E."/>
        </authorList>
    </citation>
    <scope>NUCLEOTIDE SEQUENCE [LARGE SCALE GENOMIC DNA]</scope>
    <source>
        <strain evidence="2 3">AAU 773</strain>
    </source>
</reference>
<evidence type="ECO:0000313" key="2">
    <source>
        <dbReference type="EMBL" id="KAK8872268.1"/>
    </source>
</evidence>